<dbReference type="NCBIfam" id="TIGR00713">
    <property type="entry name" value="hemL"/>
    <property type="match status" value="1"/>
</dbReference>
<keyword evidence="7 8" id="KW-0627">Porphyrin biosynthesis</keyword>
<dbReference type="GO" id="GO:0042286">
    <property type="term" value="F:glutamate-1-semialdehyde 2,1-aminomutase activity"/>
    <property type="evidence" value="ECO:0007669"/>
    <property type="project" value="UniProtKB-UniRule"/>
</dbReference>
<evidence type="ECO:0000256" key="3">
    <source>
        <dbReference type="ARBA" id="ARBA00004819"/>
    </source>
</evidence>
<dbReference type="Pfam" id="PF00202">
    <property type="entry name" value="Aminotran_3"/>
    <property type="match status" value="1"/>
</dbReference>
<dbReference type="NCBIfam" id="NF000818">
    <property type="entry name" value="PRK00062.1"/>
    <property type="match status" value="1"/>
</dbReference>
<dbReference type="GO" id="GO:0006782">
    <property type="term" value="P:protoporphyrinogen IX biosynthetic process"/>
    <property type="evidence" value="ECO:0007669"/>
    <property type="project" value="UniProtKB-UniRule"/>
</dbReference>
<dbReference type="STRING" id="1120918.SAMN05216249_1128"/>
<dbReference type="PANTHER" id="PTHR43713">
    <property type="entry name" value="GLUTAMATE-1-SEMIALDEHYDE 2,1-AMINOMUTASE"/>
    <property type="match status" value="1"/>
</dbReference>
<keyword evidence="5 8" id="KW-0663">Pyridoxal phosphate</keyword>
<dbReference type="GO" id="GO:0030170">
    <property type="term" value="F:pyridoxal phosphate binding"/>
    <property type="evidence" value="ECO:0007669"/>
    <property type="project" value="InterPro"/>
</dbReference>
<dbReference type="Gene3D" id="3.40.640.10">
    <property type="entry name" value="Type I PLP-dependent aspartate aminotransferase-like (Major domain)"/>
    <property type="match status" value="1"/>
</dbReference>
<dbReference type="SUPFAM" id="SSF53383">
    <property type="entry name" value="PLP-dependent transferases"/>
    <property type="match status" value="1"/>
</dbReference>
<comment type="cofactor">
    <cofactor evidence="2 8">
        <name>pyridoxal 5'-phosphate</name>
        <dbReference type="ChEBI" id="CHEBI:597326"/>
    </cofactor>
</comment>
<proteinExistence type="inferred from homology"/>
<comment type="catalytic activity">
    <reaction evidence="1 8">
        <text>(S)-4-amino-5-oxopentanoate = 5-aminolevulinate</text>
        <dbReference type="Rhea" id="RHEA:14265"/>
        <dbReference type="ChEBI" id="CHEBI:57501"/>
        <dbReference type="ChEBI" id="CHEBI:356416"/>
        <dbReference type="EC" id="5.4.3.8"/>
    </reaction>
</comment>
<dbReference type="RefSeq" id="WP_092872812.1">
    <property type="nucleotide sequence ID" value="NZ_FOJY01000012.1"/>
</dbReference>
<gene>
    <name evidence="8" type="primary">hemL</name>
    <name evidence="9" type="ORF">SAMN05216249_1128</name>
</gene>
<evidence type="ECO:0000256" key="8">
    <source>
        <dbReference type="HAMAP-Rule" id="MF_00375"/>
    </source>
</evidence>
<evidence type="ECO:0000256" key="4">
    <source>
        <dbReference type="ARBA" id="ARBA00008981"/>
    </source>
</evidence>
<dbReference type="InterPro" id="IPR005814">
    <property type="entry name" value="Aminotrans_3"/>
</dbReference>
<accession>A0A1I0YY34</accession>
<comment type="pathway">
    <text evidence="3">Porphyrin-containing compound metabolism; protoporphyrin-IX biosynthesis; 5-aminolevulinate from L-glutamyl-tRNA(Glu): step 2/2.</text>
</comment>
<dbReference type="InterPro" id="IPR015421">
    <property type="entry name" value="PyrdxlP-dep_Trfase_major"/>
</dbReference>
<dbReference type="GO" id="GO:0008483">
    <property type="term" value="F:transaminase activity"/>
    <property type="evidence" value="ECO:0007669"/>
    <property type="project" value="InterPro"/>
</dbReference>
<dbReference type="OrthoDB" id="9807885at2"/>
<dbReference type="InterPro" id="IPR049704">
    <property type="entry name" value="Aminotrans_3_PPA_site"/>
</dbReference>
<evidence type="ECO:0000256" key="5">
    <source>
        <dbReference type="ARBA" id="ARBA00022898"/>
    </source>
</evidence>
<reference evidence="9 10" key="1">
    <citation type="submission" date="2016-10" db="EMBL/GenBank/DDBJ databases">
        <authorList>
            <person name="de Groot N.N."/>
        </authorList>
    </citation>
    <scope>NUCLEOTIDE SEQUENCE [LARGE SCALE GENOMIC DNA]</scope>
    <source>
        <strain evidence="9 10">DSM 5522</strain>
    </source>
</reference>
<dbReference type="InterPro" id="IPR015424">
    <property type="entry name" value="PyrdxlP-dep_Trfase"/>
</dbReference>
<dbReference type="EMBL" id="FOJY01000012">
    <property type="protein sequence ID" value="SFB18285.1"/>
    <property type="molecule type" value="Genomic_DNA"/>
</dbReference>
<comment type="similarity">
    <text evidence="4 8">Belongs to the class-III pyridoxal-phosphate-dependent aminotransferase family. HemL subfamily.</text>
</comment>
<keyword evidence="6 8" id="KW-0413">Isomerase</keyword>
<dbReference type="GO" id="GO:0005737">
    <property type="term" value="C:cytoplasm"/>
    <property type="evidence" value="ECO:0007669"/>
    <property type="project" value="UniProtKB-SubCell"/>
</dbReference>
<feature type="modified residue" description="N6-(pyridoxal phosphate)lysine" evidence="8">
    <location>
        <position position="265"/>
    </location>
</feature>
<evidence type="ECO:0000256" key="7">
    <source>
        <dbReference type="ARBA" id="ARBA00023244"/>
    </source>
</evidence>
<dbReference type="UniPathway" id="UPA00251">
    <property type="reaction ID" value="UER00317"/>
</dbReference>
<sequence>MSKSKEIFSEAIKYIPGGVNSPVRAFGSINREPIFIKKAKGSKIYDVDGNEYIDLICSWGPMILGHNDERIKEAVFKACEDGLSFGAATEIEVEMAKLICEIVPCVDMVRMVNSGTEAVMSAIRVARGFTKKDKIIKFTGCYHGHSDGLLVKAGSGVMTAGVPDSAGVPKGCTKDTLSATYNDLSSVKELFKENEGQIAAIIIEPVAANMGVVLPEKSFLEGLRKICDENDALLIFDEVITGFRLGVAGASQYFGIKPDLVTYGKIIGAGMPVGAYGGRKEIMEMVSPVGAVYQAGTLSGNPVAMAAGITQLKILKESPDIYTELNKAGDTLYSEIKKIIERKGLGYTVNNIGSLASIFFTGEEVKDYSSAKKADTQKFAKYADSMYKNGIYVAPSQFEAMFLSASHTDDDLEKILEAVEKSLV</sequence>
<dbReference type="AlphaFoldDB" id="A0A1I0YY34"/>
<comment type="subunit">
    <text evidence="8">Homodimer.</text>
</comment>
<dbReference type="FunFam" id="3.40.640.10:FF:000021">
    <property type="entry name" value="Glutamate-1-semialdehyde 2,1-aminomutase"/>
    <property type="match status" value="1"/>
</dbReference>
<comment type="subcellular location">
    <subcellularLocation>
        <location evidence="8">Cytoplasm</location>
    </subcellularLocation>
</comment>
<dbReference type="InterPro" id="IPR015422">
    <property type="entry name" value="PyrdxlP-dep_Trfase_small"/>
</dbReference>
<dbReference type="PROSITE" id="PS00600">
    <property type="entry name" value="AA_TRANSFER_CLASS_3"/>
    <property type="match status" value="1"/>
</dbReference>
<evidence type="ECO:0000313" key="9">
    <source>
        <dbReference type="EMBL" id="SFB18285.1"/>
    </source>
</evidence>
<evidence type="ECO:0000256" key="2">
    <source>
        <dbReference type="ARBA" id="ARBA00001933"/>
    </source>
</evidence>
<dbReference type="CDD" id="cd00610">
    <property type="entry name" value="OAT_like"/>
    <property type="match status" value="1"/>
</dbReference>
<dbReference type="Gene3D" id="3.90.1150.10">
    <property type="entry name" value="Aspartate Aminotransferase, domain 1"/>
    <property type="match status" value="1"/>
</dbReference>
<dbReference type="InterPro" id="IPR004639">
    <property type="entry name" value="4pyrrol_synth_GluAld_NH2Trfase"/>
</dbReference>
<evidence type="ECO:0000313" key="10">
    <source>
        <dbReference type="Proteomes" id="UP000198838"/>
    </source>
</evidence>
<dbReference type="EC" id="5.4.3.8" evidence="8"/>
<keyword evidence="8" id="KW-0963">Cytoplasm</keyword>
<evidence type="ECO:0000256" key="6">
    <source>
        <dbReference type="ARBA" id="ARBA00023235"/>
    </source>
</evidence>
<dbReference type="HAMAP" id="MF_00375">
    <property type="entry name" value="HemL_aminotrans_3"/>
    <property type="match status" value="1"/>
</dbReference>
<dbReference type="Proteomes" id="UP000198838">
    <property type="component" value="Unassembled WGS sequence"/>
</dbReference>
<dbReference type="PANTHER" id="PTHR43713:SF3">
    <property type="entry name" value="GLUTAMATE-1-SEMIALDEHYDE 2,1-AMINOMUTASE 1, CHLOROPLASTIC-RELATED"/>
    <property type="match status" value="1"/>
</dbReference>
<protein>
    <recommendedName>
        <fullName evidence="8">Glutamate-1-semialdehyde 2,1-aminomutase</fullName>
        <shortName evidence="8">GSA</shortName>
        <ecNumber evidence="8">5.4.3.8</ecNumber>
    </recommendedName>
    <alternativeName>
        <fullName evidence="8">Glutamate-1-semialdehyde aminotransferase</fullName>
        <shortName evidence="8">GSA-AT</shortName>
    </alternativeName>
</protein>
<organism evidence="9 10">
    <name type="scientific">Acetitomaculum ruminis DSM 5522</name>
    <dbReference type="NCBI Taxonomy" id="1120918"/>
    <lineage>
        <taxon>Bacteria</taxon>
        <taxon>Bacillati</taxon>
        <taxon>Bacillota</taxon>
        <taxon>Clostridia</taxon>
        <taxon>Lachnospirales</taxon>
        <taxon>Lachnospiraceae</taxon>
        <taxon>Acetitomaculum</taxon>
    </lineage>
</organism>
<keyword evidence="10" id="KW-1185">Reference proteome</keyword>
<name>A0A1I0YY34_9FIRM</name>
<evidence type="ECO:0000256" key="1">
    <source>
        <dbReference type="ARBA" id="ARBA00001579"/>
    </source>
</evidence>